<name>L9KKF0_TUPCH</name>
<gene>
    <name evidence="1" type="ORF">TREES_T100001741</name>
</gene>
<evidence type="ECO:0000313" key="2">
    <source>
        <dbReference type="Proteomes" id="UP000011518"/>
    </source>
</evidence>
<organism evidence="1 2">
    <name type="scientific">Tupaia chinensis</name>
    <name type="common">Chinese tree shrew</name>
    <name type="synonym">Tupaia belangeri chinensis</name>
    <dbReference type="NCBI Taxonomy" id="246437"/>
    <lineage>
        <taxon>Eukaryota</taxon>
        <taxon>Metazoa</taxon>
        <taxon>Chordata</taxon>
        <taxon>Craniata</taxon>
        <taxon>Vertebrata</taxon>
        <taxon>Euteleostomi</taxon>
        <taxon>Mammalia</taxon>
        <taxon>Eutheria</taxon>
        <taxon>Euarchontoglires</taxon>
        <taxon>Scandentia</taxon>
        <taxon>Tupaiidae</taxon>
        <taxon>Tupaia</taxon>
    </lineage>
</organism>
<accession>L9KKF0</accession>
<dbReference type="Proteomes" id="UP000011518">
    <property type="component" value="Unassembled WGS sequence"/>
</dbReference>
<dbReference type="EMBL" id="KB320797">
    <property type="protein sequence ID" value="ELW62959.1"/>
    <property type="molecule type" value="Genomic_DNA"/>
</dbReference>
<keyword evidence="2" id="KW-1185">Reference proteome</keyword>
<dbReference type="AlphaFoldDB" id="L9KKF0"/>
<reference evidence="2" key="2">
    <citation type="journal article" date="2013" name="Nat. Commun.">
        <title>Genome of the Chinese tree shrew.</title>
        <authorList>
            <person name="Fan Y."/>
            <person name="Huang Z.Y."/>
            <person name="Cao C.C."/>
            <person name="Chen C.S."/>
            <person name="Chen Y.X."/>
            <person name="Fan D.D."/>
            <person name="He J."/>
            <person name="Hou H.L."/>
            <person name="Hu L."/>
            <person name="Hu X.T."/>
            <person name="Jiang X.T."/>
            <person name="Lai R."/>
            <person name="Lang Y.S."/>
            <person name="Liang B."/>
            <person name="Liao S.G."/>
            <person name="Mu D."/>
            <person name="Ma Y.Y."/>
            <person name="Niu Y.Y."/>
            <person name="Sun X.Q."/>
            <person name="Xia J.Q."/>
            <person name="Xiao J."/>
            <person name="Xiong Z.Q."/>
            <person name="Xu L."/>
            <person name="Yang L."/>
            <person name="Zhang Y."/>
            <person name="Zhao W."/>
            <person name="Zhao X.D."/>
            <person name="Zheng Y.T."/>
            <person name="Zhou J.M."/>
            <person name="Zhu Y.B."/>
            <person name="Zhang G.J."/>
            <person name="Wang J."/>
            <person name="Yao Y.G."/>
        </authorList>
    </citation>
    <scope>NUCLEOTIDE SEQUENCE [LARGE SCALE GENOMIC DNA]</scope>
</reference>
<reference evidence="2" key="1">
    <citation type="submission" date="2012-07" db="EMBL/GenBank/DDBJ databases">
        <title>Genome of the Chinese tree shrew, a rising model animal genetically related to primates.</title>
        <authorList>
            <person name="Zhang G."/>
            <person name="Fan Y."/>
            <person name="Yao Y."/>
            <person name="Huang Z."/>
        </authorList>
    </citation>
    <scope>NUCLEOTIDE SEQUENCE [LARGE SCALE GENOMIC DNA]</scope>
</reference>
<evidence type="ECO:0000313" key="1">
    <source>
        <dbReference type="EMBL" id="ELW62959.1"/>
    </source>
</evidence>
<dbReference type="InParanoid" id="L9KKF0"/>
<proteinExistence type="predicted"/>
<protein>
    <submittedName>
        <fullName evidence="1">Uncharacterized protein</fullName>
    </submittedName>
</protein>
<sequence length="83" mass="9262">MINVLGFHSPELGQSALFRQLKPRDITSQLWNPMYEKAECKRPHSASQPEPLSFSPVLHGYIAKCGPTGCEQHGVHHTHVTSN</sequence>